<dbReference type="InterPro" id="IPR011990">
    <property type="entry name" value="TPR-like_helical_dom_sf"/>
</dbReference>
<evidence type="ECO:0000313" key="1">
    <source>
        <dbReference type="EMBL" id="OOV87478.1"/>
    </source>
</evidence>
<dbReference type="SUPFAM" id="SSF48452">
    <property type="entry name" value="TPR-like"/>
    <property type="match status" value="1"/>
</dbReference>
<dbReference type="Gene3D" id="1.25.40.10">
    <property type="entry name" value="Tetratricopeptide repeat domain"/>
    <property type="match status" value="1"/>
</dbReference>
<dbReference type="Gene3D" id="3.90.70.10">
    <property type="entry name" value="Cysteine proteinases"/>
    <property type="match status" value="1"/>
</dbReference>
<dbReference type="AlphaFoldDB" id="A0A1T1HC73"/>
<dbReference type="EMBL" id="MTSD02000002">
    <property type="protein sequence ID" value="OOV87478.1"/>
    <property type="molecule type" value="Genomic_DNA"/>
</dbReference>
<reference evidence="1" key="1">
    <citation type="submission" date="2017-02" db="EMBL/GenBank/DDBJ databases">
        <title>Draft Genome Sequence of the Salt Water Bacterium Oceanospirillum linum ATCC 11336.</title>
        <authorList>
            <person name="Trachtenberg A.M."/>
            <person name="Carney J.G."/>
            <person name="Linnane J.D."/>
            <person name="Rheaume B.A."/>
            <person name="Pitts N.L."/>
            <person name="Mykles D.L."/>
            <person name="Maclea K.S."/>
        </authorList>
    </citation>
    <scope>NUCLEOTIDE SEQUENCE [LARGE SCALE GENOMIC DNA]</scope>
    <source>
        <strain evidence="1">ATCC 11336</strain>
    </source>
</reference>
<protein>
    <recommendedName>
        <fullName evidence="3">Peptidase C39-like domain-containing protein</fullName>
    </recommendedName>
</protein>
<gene>
    <name evidence="1" type="ORF">BTA35_0205395</name>
</gene>
<name>A0A1T1HC73_OCELI</name>
<dbReference type="RefSeq" id="WP_078318807.1">
    <property type="nucleotide sequence ID" value="NZ_FXTS01000002.1"/>
</dbReference>
<evidence type="ECO:0000313" key="2">
    <source>
        <dbReference type="Proteomes" id="UP000190064"/>
    </source>
</evidence>
<proteinExistence type="predicted"/>
<comment type="caution">
    <text evidence="1">The sequence shown here is derived from an EMBL/GenBank/DDBJ whole genome shotgun (WGS) entry which is preliminary data.</text>
</comment>
<keyword evidence="2" id="KW-1185">Reference proteome</keyword>
<sequence>MFIPAVTSLVTFLLKRPSLATRGLLVLLVAIAGCSQPKIISNEAHSIRDIDRDATADQRLPLPLTRQAELKGVQVSHQDQHTCGFAALAAMIHDKSYFVQPSDLPGLDCYSSGQKGTSSVAVVNAGRGLGLLAYKLKPDLAHLLLQVEAGFPVLVLSHPMASSESRDYFSVLTGYNLDRQELTLSSEIAGTESIDMQTFATSWGRSGGWAYLFLEPGQTPVAAAPKDYLAASLDLADIGLSVSAQKALEQGIALWPESDAMRQALSNAYFQSGLLDSASDILLDSPSLSRSGELWNRIAYIQQARQCYSSAFQAVQCAVTLSPDDLSIQQSLQDILAKTDRPDGDTLCPQLTCPQLVEGF</sequence>
<dbReference type="STRING" id="966.BTA35_0205395"/>
<dbReference type="NCBIfam" id="NF033920">
    <property type="entry name" value="C39_PA2778_fam"/>
    <property type="match status" value="1"/>
</dbReference>
<organism evidence="1 2">
    <name type="scientific">Oceanospirillum linum</name>
    <dbReference type="NCBI Taxonomy" id="966"/>
    <lineage>
        <taxon>Bacteria</taxon>
        <taxon>Pseudomonadati</taxon>
        <taxon>Pseudomonadota</taxon>
        <taxon>Gammaproteobacteria</taxon>
        <taxon>Oceanospirillales</taxon>
        <taxon>Oceanospirillaceae</taxon>
        <taxon>Oceanospirillum</taxon>
    </lineage>
</organism>
<evidence type="ECO:0008006" key="3">
    <source>
        <dbReference type="Google" id="ProtNLM"/>
    </source>
</evidence>
<accession>A0A1T1HC73</accession>
<dbReference type="Proteomes" id="UP000190064">
    <property type="component" value="Unassembled WGS sequence"/>
</dbReference>